<gene>
    <name evidence="1" type="ORF">S06H3_02236</name>
</gene>
<accession>X1K2K6</accession>
<dbReference type="AlphaFoldDB" id="X1K2K6"/>
<evidence type="ECO:0000313" key="1">
    <source>
        <dbReference type="EMBL" id="GAI00768.1"/>
    </source>
</evidence>
<sequence>MNSVACHISVRDIDFHPSETGVRIRVTTDVPCHLFIRLSSQTPLIHKKPSLRRGVAFAEDVRFCFTVFEDNEQNEWGDTVEHTWWKPDWPACTTKWLYVWGSRSGEVCVSTTAPFKYHNTGLEPVPPWGLIFHEPWSAALPPPLEFELVFLEPWDEAGFRPELIFLEPWTS</sequence>
<reference evidence="1" key="1">
    <citation type="journal article" date="2014" name="Front. Microbiol.">
        <title>High frequency of phylogenetically diverse reductive dehalogenase-homologous genes in deep subseafloor sedimentary metagenomes.</title>
        <authorList>
            <person name="Kawai M."/>
            <person name="Futagami T."/>
            <person name="Toyoda A."/>
            <person name="Takaki Y."/>
            <person name="Nishi S."/>
            <person name="Hori S."/>
            <person name="Arai W."/>
            <person name="Tsubouchi T."/>
            <person name="Morono Y."/>
            <person name="Uchiyama I."/>
            <person name="Ito T."/>
            <person name="Fujiyama A."/>
            <person name="Inagaki F."/>
            <person name="Takami H."/>
        </authorList>
    </citation>
    <scope>NUCLEOTIDE SEQUENCE</scope>
    <source>
        <strain evidence="1">Expedition CK06-06</strain>
    </source>
</reference>
<comment type="caution">
    <text evidence="1">The sequence shown here is derived from an EMBL/GenBank/DDBJ whole genome shotgun (WGS) entry which is preliminary data.</text>
</comment>
<name>X1K2K6_9ZZZZ</name>
<dbReference type="EMBL" id="BARV01000634">
    <property type="protein sequence ID" value="GAI00768.1"/>
    <property type="molecule type" value="Genomic_DNA"/>
</dbReference>
<organism evidence="1">
    <name type="scientific">marine sediment metagenome</name>
    <dbReference type="NCBI Taxonomy" id="412755"/>
    <lineage>
        <taxon>unclassified sequences</taxon>
        <taxon>metagenomes</taxon>
        <taxon>ecological metagenomes</taxon>
    </lineage>
</organism>
<protein>
    <submittedName>
        <fullName evidence="1">Uncharacterized protein</fullName>
    </submittedName>
</protein>
<proteinExistence type="predicted"/>